<name>A0A9D4KTL3_DREPO</name>
<evidence type="ECO:0000256" key="1">
    <source>
        <dbReference type="SAM" id="SignalP"/>
    </source>
</evidence>
<dbReference type="EMBL" id="JAIWYP010000003">
    <property type="protein sequence ID" value="KAH3845499.1"/>
    <property type="molecule type" value="Genomic_DNA"/>
</dbReference>
<dbReference type="AlphaFoldDB" id="A0A9D4KTL3"/>
<evidence type="ECO:0000313" key="2">
    <source>
        <dbReference type="EMBL" id="KAH3845499.1"/>
    </source>
</evidence>
<organism evidence="2 3">
    <name type="scientific">Dreissena polymorpha</name>
    <name type="common">Zebra mussel</name>
    <name type="synonym">Mytilus polymorpha</name>
    <dbReference type="NCBI Taxonomy" id="45954"/>
    <lineage>
        <taxon>Eukaryota</taxon>
        <taxon>Metazoa</taxon>
        <taxon>Spiralia</taxon>
        <taxon>Lophotrochozoa</taxon>
        <taxon>Mollusca</taxon>
        <taxon>Bivalvia</taxon>
        <taxon>Autobranchia</taxon>
        <taxon>Heteroconchia</taxon>
        <taxon>Euheterodonta</taxon>
        <taxon>Imparidentia</taxon>
        <taxon>Neoheterodontei</taxon>
        <taxon>Myida</taxon>
        <taxon>Dreissenoidea</taxon>
        <taxon>Dreissenidae</taxon>
        <taxon>Dreissena</taxon>
    </lineage>
</organism>
<comment type="caution">
    <text evidence="2">The sequence shown here is derived from an EMBL/GenBank/DDBJ whole genome shotgun (WGS) entry which is preliminary data.</text>
</comment>
<sequence length="228" mass="25152">MKFTLLLGMVHFICTTEFDGITRLLPTVTSATRVCPSVYPTPRLIVCPSKIRVASAKLRIDLSLFTKISNPNSISVSIGATYNCTLYQQLPIFNLTGPTTDPCMDNFWAAVNSLTSRSLRGGRFIAWYTRSEIMPTSAAESTTTLTTTSPTCTFMQKCDADPSWLMNVFQFLLRLRHGSPYGCLFFVATDVKVGHGPLRPTPASFLKGARWVARVQDIPFGSALTPHT</sequence>
<accession>A0A9D4KTL3</accession>
<protein>
    <submittedName>
        <fullName evidence="2">Uncharacterized protein</fullName>
    </submittedName>
</protein>
<feature type="chain" id="PRO_5038460892" evidence="1">
    <location>
        <begin position="16"/>
        <end position="228"/>
    </location>
</feature>
<keyword evidence="1" id="KW-0732">Signal</keyword>
<keyword evidence="3" id="KW-1185">Reference proteome</keyword>
<dbReference type="Proteomes" id="UP000828390">
    <property type="component" value="Unassembled WGS sequence"/>
</dbReference>
<feature type="signal peptide" evidence="1">
    <location>
        <begin position="1"/>
        <end position="15"/>
    </location>
</feature>
<evidence type="ECO:0000313" key="3">
    <source>
        <dbReference type="Proteomes" id="UP000828390"/>
    </source>
</evidence>
<proteinExistence type="predicted"/>
<reference evidence="2" key="2">
    <citation type="submission" date="2020-11" db="EMBL/GenBank/DDBJ databases">
        <authorList>
            <person name="McCartney M.A."/>
            <person name="Auch B."/>
            <person name="Kono T."/>
            <person name="Mallez S."/>
            <person name="Becker A."/>
            <person name="Gohl D.M."/>
            <person name="Silverstein K.A.T."/>
            <person name="Koren S."/>
            <person name="Bechman K.B."/>
            <person name="Herman A."/>
            <person name="Abrahante J.E."/>
            <person name="Garbe J."/>
        </authorList>
    </citation>
    <scope>NUCLEOTIDE SEQUENCE</scope>
    <source>
        <strain evidence="2">Duluth1</strain>
        <tissue evidence="2">Whole animal</tissue>
    </source>
</reference>
<gene>
    <name evidence="2" type="ORF">DPMN_087780</name>
</gene>
<reference evidence="2" key="1">
    <citation type="journal article" date="2019" name="bioRxiv">
        <title>The Genome of the Zebra Mussel, Dreissena polymorpha: A Resource for Invasive Species Research.</title>
        <authorList>
            <person name="McCartney M.A."/>
            <person name="Auch B."/>
            <person name="Kono T."/>
            <person name="Mallez S."/>
            <person name="Zhang Y."/>
            <person name="Obille A."/>
            <person name="Becker A."/>
            <person name="Abrahante J.E."/>
            <person name="Garbe J."/>
            <person name="Badalamenti J.P."/>
            <person name="Herman A."/>
            <person name="Mangelson H."/>
            <person name="Liachko I."/>
            <person name="Sullivan S."/>
            <person name="Sone E.D."/>
            <person name="Koren S."/>
            <person name="Silverstein K.A.T."/>
            <person name="Beckman K.B."/>
            <person name="Gohl D.M."/>
        </authorList>
    </citation>
    <scope>NUCLEOTIDE SEQUENCE</scope>
    <source>
        <strain evidence="2">Duluth1</strain>
        <tissue evidence="2">Whole animal</tissue>
    </source>
</reference>